<evidence type="ECO:0000313" key="8">
    <source>
        <dbReference type="EMBL" id="KAJ8881877.1"/>
    </source>
</evidence>
<name>A0ABQ9HC30_9NEOP</name>
<dbReference type="Pfam" id="PF17917">
    <property type="entry name" value="RT_RNaseH"/>
    <property type="match status" value="1"/>
</dbReference>
<keyword evidence="3" id="KW-0540">Nuclease</keyword>
<evidence type="ECO:0000313" key="9">
    <source>
        <dbReference type="Proteomes" id="UP001159363"/>
    </source>
</evidence>
<evidence type="ECO:0000256" key="6">
    <source>
        <dbReference type="ARBA" id="ARBA00022918"/>
    </source>
</evidence>
<evidence type="ECO:0000256" key="1">
    <source>
        <dbReference type="ARBA" id="ARBA00022679"/>
    </source>
</evidence>
<evidence type="ECO:0000256" key="4">
    <source>
        <dbReference type="ARBA" id="ARBA00022759"/>
    </source>
</evidence>
<evidence type="ECO:0000256" key="2">
    <source>
        <dbReference type="ARBA" id="ARBA00022695"/>
    </source>
</evidence>
<keyword evidence="4" id="KW-0255">Endonuclease</keyword>
<keyword evidence="1" id="KW-0808">Transferase</keyword>
<reference evidence="8 9" key="1">
    <citation type="submission" date="2023-02" db="EMBL/GenBank/DDBJ databases">
        <title>LHISI_Scaffold_Assembly.</title>
        <authorList>
            <person name="Stuart O.P."/>
            <person name="Cleave R."/>
            <person name="Magrath M.J.L."/>
            <person name="Mikheyev A.S."/>
        </authorList>
    </citation>
    <scope>NUCLEOTIDE SEQUENCE [LARGE SCALE GENOMIC DNA]</scope>
    <source>
        <strain evidence="8">Daus_M_001</strain>
        <tissue evidence="8">Leg muscle</tissue>
    </source>
</reference>
<evidence type="ECO:0000256" key="5">
    <source>
        <dbReference type="ARBA" id="ARBA00022801"/>
    </source>
</evidence>
<evidence type="ECO:0000256" key="3">
    <source>
        <dbReference type="ARBA" id="ARBA00022722"/>
    </source>
</evidence>
<keyword evidence="6" id="KW-0695">RNA-directed DNA polymerase</keyword>
<feature type="domain" description="Reverse transcriptase RNase H-like" evidence="7">
    <location>
        <begin position="99"/>
        <end position="147"/>
    </location>
</feature>
<sequence length="402" mass="45298">MSSYTLQKAKSKYRNRIRLKRASQKHSSDTHKTPYNRVKRCRERKINIKAPESVNVDWTAFNRFDSPLSIALGTARPAPLGRPMEDGACRLPWTTTSLQQELQHSGVDKETYDTVKVLRSWRHYLIGKHFTLINEQKSVQFMFDNKQKDIFEQCTVAGRRPGMSVGGEEGYDKQRGTTCARRTSFRALSQVVHREAVKPVHTKCAFICVTVPLSLGLPFHVPYLHDTQLQGFHAPSWKAKSSSSSALRRTAQIAGSLQRPSTQAAILVSDSPSITLSSQCRIDSSLIDDCRIYIWLIDTRSAGDRTSISSLGSTLRRATIATSVSRRRLISERNIHWMVQYRGTADGHMGPTRRSPTSGRLARGFNSLDWWLRVSLCAIAYVHAEKETISSMPAERCAAGRM</sequence>
<dbReference type="EMBL" id="JARBHB010000006">
    <property type="protein sequence ID" value="KAJ8881877.1"/>
    <property type="molecule type" value="Genomic_DNA"/>
</dbReference>
<comment type="caution">
    <text evidence="8">The sequence shown here is derived from an EMBL/GenBank/DDBJ whole genome shotgun (WGS) entry which is preliminary data.</text>
</comment>
<proteinExistence type="predicted"/>
<evidence type="ECO:0000259" key="7">
    <source>
        <dbReference type="Pfam" id="PF17917"/>
    </source>
</evidence>
<dbReference type="Proteomes" id="UP001159363">
    <property type="component" value="Chromosome 5"/>
</dbReference>
<gene>
    <name evidence="8" type="ORF">PR048_018363</name>
</gene>
<protein>
    <recommendedName>
        <fullName evidence="7">Reverse transcriptase RNase H-like domain-containing protein</fullName>
    </recommendedName>
</protein>
<dbReference type="InterPro" id="IPR041373">
    <property type="entry name" value="RT_RNaseH"/>
</dbReference>
<organism evidence="8 9">
    <name type="scientific">Dryococelus australis</name>
    <dbReference type="NCBI Taxonomy" id="614101"/>
    <lineage>
        <taxon>Eukaryota</taxon>
        <taxon>Metazoa</taxon>
        <taxon>Ecdysozoa</taxon>
        <taxon>Arthropoda</taxon>
        <taxon>Hexapoda</taxon>
        <taxon>Insecta</taxon>
        <taxon>Pterygota</taxon>
        <taxon>Neoptera</taxon>
        <taxon>Polyneoptera</taxon>
        <taxon>Phasmatodea</taxon>
        <taxon>Verophasmatodea</taxon>
        <taxon>Anareolatae</taxon>
        <taxon>Phasmatidae</taxon>
        <taxon>Eurycanthinae</taxon>
        <taxon>Dryococelus</taxon>
    </lineage>
</organism>
<accession>A0ABQ9HC30</accession>
<keyword evidence="5" id="KW-0378">Hydrolase</keyword>
<keyword evidence="2" id="KW-0548">Nucleotidyltransferase</keyword>
<keyword evidence="9" id="KW-1185">Reference proteome</keyword>